<protein>
    <submittedName>
        <fullName evidence="2">Uncharacterized protein</fullName>
    </submittedName>
</protein>
<dbReference type="AlphaFoldDB" id="A0A9K3KQI2"/>
<reference evidence="2" key="1">
    <citation type="journal article" date="2021" name="Sci. Rep.">
        <title>Diploid genomic architecture of Nitzschia inconspicua, an elite biomass production diatom.</title>
        <authorList>
            <person name="Oliver A."/>
            <person name="Podell S."/>
            <person name="Pinowska A."/>
            <person name="Traller J.C."/>
            <person name="Smith S.R."/>
            <person name="McClure R."/>
            <person name="Beliaev A."/>
            <person name="Bohutskyi P."/>
            <person name="Hill E.A."/>
            <person name="Rabines A."/>
            <person name="Zheng H."/>
            <person name="Allen L.Z."/>
            <person name="Kuo A."/>
            <person name="Grigoriev I.V."/>
            <person name="Allen A.E."/>
            <person name="Hazlebeck D."/>
            <person name="Allen E.E."/>
        </authorList>
    </citation>
    <scope>NUCLEOTIDE SEQUENCE</scope>
    <source>
        <strain evidence="2">Hildebrandi</strain>
    </source>
</reference>
<organism evidence="2 3">
    <name type="scientific">Nitzschia inconspicua</name>
    <dbReference type="NCBI Taxonomy" id="303405"/>
    <lineage>
        <taxon>Eukaryota</taxon>
        <taxon>Sar</taxon>
        <taxon>Stramenopiles</taxon>
        <taxon>Ochrophyta</taxon>
        <taxon>Bacillariophyta</taxon>
        <taxon>Bacillariophyceae</taxon>
        <taxon>Bacillariophycidae</taxon>
        <taxon>Bacillariales</taxon>
        <taxon>Bacillariaceae</taxon>
        <taxon>Nitzschia</taxon>
    </lineage>
</organism>
<keyword evidence="3" id="KW-1185">Reference proteome</keyword>
<comment type="caution">
    <text evidence="2">The sequence shown here is derived from an EMBL/GenBank/DDBJ whole genome shotgun (WGS) entry which is preliminary data.</text>
</comment>
<evidence type="ECO:0000313" key="2">
    <source>
        <dbReference type="EMBL" id="KAG7347424.1"/>
    </source>
</evidence>
<evidence type="ECO:0000313" key="3">
    <source>
        <dbReference type="Proteomes" id="UP000693970"/>
    </source>
</evidence>
<feature type="region of interest" description="Disordered" evidence="1">
    <location>
        <begin position="89"/>
        <end position="123"/>
    </location>
</feature>
<feature type="compositionally biased region" description="Low complexity" evidence="1">
    <location>
        <begin position="89"/>
        <end position="103"/>
    </location>
</feature>
<reference evidence="2" key="2">
    <citation type="submission" date="2021-04" db="EMBL/GenBank/DDBJ databases">
        <authorList>
            <person name="Podell S."/>
        </authorList>
    </citation>
    <scope>NUCLEOTIDE SEQUENCE</scope>
    <source>
        <strain evidence="2">Hildebrandi</strain>
    </source>
</reference>
<accession>A0A9K3KQI2</accession>
<name>A0A9K3KQI2_9STRA</name>
<evidence type="ECO:0000256" key="1">
    <source>
        <dbReference type="SAM" id="MobiDB-lite"/>
    </source>
</evidence>
<dbReference type="EMBL" id="JAGRRH010000020">
    <property type="protein sequence ID" value="KAG7347424.1"/>
    <property type="molecule type" value="Genomic_DNA"/>
</dbReference>
<dbReference type="Proteomes" id="UP000693970">
    <property type="component" value="Unassembled WGS sequence"/>
</dbReference>
<proteinExistence type="predicted"/>
<dbReference type="OrthoDB" id="48369at2759"/>
<sequence length="274" mass="30853">MEVSSDTIGNCIVEPLAKLPQDVISSSKVHLSPRSPLECLFQSSENEEMGVASVSTESVNNRKTVTFSSPLPPNAECMEIAETPYATFSTTSQQSQPFSDDQQALATEHGQRSTRGSSLSKPRIQWAKRVKVKEIRHLNEIPQSERDALWISLADQQMNKAMVRATITMMMRGETIIDDDPDFCTRGLEFRTKTGSKTRSRHKLRVRSAVLNEQDLQREEGITDPDFIAMASMDESVECREAARRRGDQDEKGVEKYLEEARLEFLGHSRRALS</sequence>
<gene>
    <name evidence="2" type="ORF">IV203_016129</name>
</gene>